<dbReference type="NCBIfam" id="NF011202">
    <property type="entry name" value="PRK14608.1"/>
    <property type="match status" value="1"/>
</dbReference>
<dbReference type="EMBL" id="JAWDID010000016">
    <property type="protein sequence ID" value="MDU0340774.1"/>
    <property type="molecule type" value="Genomic_DNA"/>
</dbReference>
<accession>A0ABU3S7P3</accession>
<feature type="active site" evidence="10">
    <location>
        <position position="12"/>
    </location>
</feature>
<dbReference type="Gene3D" id="3.30.230.10">
    <property type="match status" value="1"/>
</dbReference>
<keyword evidence="14" id="KW-1185">Reference proteome</keyword>
<evidence type="ECO:0000256" key="10">
    <source>
        <dbReference type="HAMAP-Rule" id="MF_00061"/>
    </source>
</evidence>
<dbReference type="Proteomes" id="UP001254257">
    <property type="component" value="Unassembled WGS sequence"/>
</dbReference>
<evidence type="ECO:0000259" key="12">
    <source>
        <dbReference type="Pfam" id="PF08544"/>
    </source>
</evidence>
<dbReference type="Gene3D" id="3.30.70.890">
    <property type="entry name" value="GHMP kinase, C-terminal domain"/>
    <property type="match status" value="1"/>
</dbReference>
<evidence type="ECO:0000256" key="8">
    <source>
        <dbReference type="ARBA" id="ARBA00023229"/>
    </source>
</evidence>
<evidence type="ECO:0000313" key="13">
    <source>
        <dbReference type="EMBL" id="MDU0340774.1"/>
    </source>
</evidence>
<dbReference type="NCBIfam" id="TIGR00154">
    <property type="entry name" value="ispE"/>
    <property type="match status" value="1"/>
</dbReference>
<evidence type="ECO:0000256" key="1">
    <source>
        <dbReference type="ARBA" id="ARBA00009684"/>
    </source>
</evidence>
<dbReference type="PANTHER" id="PTHR43527:SF2">
    <property type="entry name" value="4-DIPHOSPHOCYTIDYL-2-C-METHYL-D-ERYTHRITOL KINASE, CHLOROPLASTIC"/>
    <property type="match status" value="1"/>
</dbReference>
<dbReference type="HAMAP" id="MF_00061">
    <property type="entry name" value="IspE"/>
    <property type="match status" value="1"/>
</dbReference>
<evidence type="ECO:0000256" key="2">
    <source>
        <dbReference type="ARBA" id="ARBA00012052"/>
    </source>
</evidence>
<feature type="active site" evidence="10">
    <location>
        <position position="139"/>
    </location>
</feature>
<dbReference type="RefSeq" id="WP_316018621.1">
    <property type="nucleotide sequence ID" value="NZ_JAWDID010000016.1"/>
</dbReference>
<dbReference type="PIRSF" id="PIRSF010376">
    <property type="entry name" value="IspE"/>
    <property type="match status" value="1"/>
</dbReference>
<dbReference type="GO" id="GO:0050515">
    <property type="term" value="F:4-(cytidine 5'-diphospho)-2-C-methyl-D-erythritol kinase activity"/>
    <property type="evidence" value="ECO:0007669"/>
    <property type="project" value="UniProtKB-EC"/>
</dbReference>
<keyword evidence="5 10" id="KW-0547">Nucleotide-binding</keyword>
<evidence type="ECO:0000259" key="11">
    <source>
        <dbReference type="Pfam" id="PF00288"/>
    </source>
</evidence>
<feature type="binding site" evidence="10">
    <location>
        <begin position="97"/>
        <end position="107"/>
    </location>
    <ligand>
        <name>ATP</name>
        <dbReference type="ChEBI" id="CHEBI:30616"/>
    </ligand>
</feature>
<comment type="caution">
    <text evidence="13">The sequence shown here is derived from an EMBL/GenBank/DDBJ whole genome shotgun (WGS) entry which is preliminary data.</text>
</comment>
<feature type="domain" description="GHMP kinase N-terminal" evidence="11">
    <location>
        <begin position="69"/>
        <end position="144"/>
    </location>
</feature>
<evidence type="ECO:0000256" key="6">
    <source>
        <dbReference type="ARBA" id="ARBA00022777"/>
    </source>
</evidence>
<dbReference type="Pfam" id="PF00288">
    <property type="entry name" value="GHMP_kinases_N"/>
    <property type="match status" value="1"/>
</dbReference>
<gene>
    <name evidence="10" type="primary">ispE</name>
    <name evidence="13" type="ORF">RKE40_12810</name>
</gene>
<comment type="function">
    <text evidence="10">Catalyzes the phosphorylation of the position 2 hydroxy group of 4-diphosphocytidyl-2C-methyl-D-erythritol.</text>
</comment>
<dbReference type="InterPro" id="IPR014721">
    <property type="entry name" value="Ribsml_uS5_D2-typ_fold_subgr"/>
</dbReference>
<dbReference type="EC" id="2.7.1.148" evidence="2 10"/>
<dbReference type="Pfam" id="PF08544">
    <property type="entry name" value="GHMP_kinases_C"/>
    <property type="match status" value="1"/>
</dbReference>
<dbReference type="SUPFAM" id="SSF55060">
    <property type="entry name" value="GHMP Kinase, C-terminal domain"/>
    <property type="match status" value="1"/>
</dbReference>
<keyword evidence="8 10" id="KW-0414">Isoprene biosynthesis</keyword>
<dbReference type="InterPro" id="IPR020568">
    <property type="entry name" value="Ribosomal_Su5_D2-typ_SF"/>
</dbReference>
<keyword evidence="6 10" id="KW-0418">Kinase</keyword>
<feature type="domain" description="GHMP kinase C-terminal" evidence="12">
    <location>
        <begin position="223"/>
        <end position="278"/>
    </location>
</feature>
<dbReference type="InterPro" id="IPR036554">
    <property type="entry name" value="GHMP_kinase_C_sf"/>
</dbReference>
<evidence type="ECO:0000256" key="4">
    <source>
        <dbReference type="ARBA" id="ARBA00022679"/>
    </source>
</evidence>
<protein>
    <recommendedName>
        <fullName evidence="3 10">4-diphosphocytidyl-2-C-methyl-D-erythritol kinase</fullName>
        <shortName evidence="10">CMK</shortName>
        <ecNumber evidence="2 10">2.7.1.148</ecNumber>
    </recommendedName>
    <alternativeName>
        <fullName evidence="9 10">4-(cytidine-5'-diphospho)-2-C-methyl-D-erythritol kinase</fullName>
    </alternativeName>
</protein>
<evidence type="ECO:0000256" key="3">
    <source>
        <dbReference type="ARBA" id="ARBA00017473"/>
    </source>
</evidence>
<dbReference type="SUPFAM" id="SSF54211">
    <property type="entry name" value="Ribosomal protein S5 domain 2-like"/>
    <property type="match status" value="1"/>
</dbReference>
<evidence type="ECO:0000313" key="14">
    <source>
        <dbReference type="Proteomes" id="UP001254257"/>
    </source>
</evidence>
<proteinExistence type="inferred from homology"/>
<reference evidence="13 14" key="1">
    <citation type="submission" date="2023-09" db="EMBL/GenBank/DDBJ databases">
        <title>Whole genome shotgun sequencing (WGS) of Bosea sp. ZW T0_25, isolated from stored onions (Allium cepa).</title>
        <authorList>
            <person name="Stoll D.A."/>
            <person name="Huch M."/>
        </authorList>
    </citation>
    <scope>NUCLEOTIDE SEQUENCE [LARGE SCALE GENOMIC DNA]</scope>
    <source>
        <strain evidence="13 14">ZW T0_25</strain>
    </source>
</reference>
<evidence type="ECO:0000256" key="9">
    <source>
        <dbReference type="ARBA" id="ARBA00032554"/>
    </source>
</evidence>
<dbReference type="PANTHER" id="PTHR43527">
    <property type="entry name" value="4-DIPHOSPHOCYTIDYL-2-C-METHYL-D-ERYTHRITOL KINASE, CHLOROPLASTIC"/>
    <property type="match status" value="1"/>
</dbReference>
<evidence type="ECO:0000256" key="7">
    <source>
        <dbReference type="ARBA" id="ARBA00022840"/>
    </source>
</evidence>
<dbReference type="InterPro" id="IPR013750">
    <property type="entry name" value="GHMP_kinase_C_dom"/>
</dbReference>
<keyword evidence="7 10" id="KW-0067">ATP-binding</keyword>
<comment type="catalytic activity">
    <reaction evidence="10">
        <text>4-CDP-2-C-methyl-D-erythritol + ATP = 4-CDP-2-C-methyl-D-erythritol 2-phosphate + ADP + H(+)</text>
        <dbReference type="Rhea" id="RHEA:18437"/>
        <dbReference type="ChEBI" id="CHEBI:15378"/>
        <dbReference type="ChEBI" id="CHEBI:30616"/>
        <dbReference type="ChEBI" id="CHEBI:57823"/>
        <dbReference type="ChEBI" id="CHEBI:57919"/>
        <dbReference type="ChEBI" id="CHEBI:456216"/>
        <dbReference type="EC" id="2.7.1.148"/>
    </reaction>
</comment>
<sequence length="294" mass="30100">MQARLTTRAPAKINLSLRILGRRADGYHELDSLVAFAGVGDQLTLLPGAESGIAISGPFAEGLSVAADNLVLKAEVALRDQVPGLRSGGFLLVKRLPVASGIGGGSADAAAALRLLARLNGLPSDAPALYAAAARIGADVPVCLAAKTRIMQGIGERLGSPLRLPRLFALLVNPGVAVETAAVFRNLGLQPGEATIQPAPATDASWQGHASAPSVIEALAATRNDLEAPARGAAPVIADVLELLAELPGCRLARMSGSGATCFALFDDCRASAAAAKLLAHRQPGWWIKPTVLG</sequence>
<name>A0ABU3S7P3_9HYPH</name>
<comment type="similarity">
    <text evidence="1 10">Belongs to the GHMP kinase family. IspE subfamily.</text>
</comment>
<organism evidence="13 14">
    <name type="scientific">Bosea rubneri</name>
    <dbReference type="NCBI Taxonomy" id="3075434"/>
    <lineage>
        <taxon>Bacteria</taxon>
        <taxon>Pseudomonadati</taxon>
        <taxon>Pseudomonadota</taxon>
        <taxon>Alphaproteobacteria</taxon>
        <taxon>Hyphomicrobiales</taxon>
        <taxon>Boseaceae</taxon>
        <taxon>Bosea</taxon>
    </lineage>
</organism>
<evidence type="ECO:0000256" key="5">
    <source>
        <dbReference type="ARBA" id="ARBA00022741"/>
    </source>
</evidence>
<dbReference type="InterPro" id="IPR006204">
    <property type="entry name" value="GHMP_kinase_N_dom"/>
</dbReference>
<comment type="pathway">
    <text evidence="10">Isoprenoid biosynthesis; isopentenyl diphosphate biosynthesis via DXP pathway; isopentenyl diphosphate from 1-deoxy-D-xylulose 5-phosphate: step 3/6.</text>
</comment>
<keyword evidence="4 10" id="KW-0808">Transferase</keyword>
<dbReference type="InterPro" id="IPR004424">
    <property type="entry name" value="IspE"/>
</dbReference>